<dbReference type="VEuPathDB" id="PlasmoDB:PRG01_1449600"/>
<dbReference type="Proteomes" id="UP000027581">
    <property type="component" value="Unassembled WGS sequence"/>
</dbReference>
<evidence type="ECO:0000313" key="4">
    <source>
        <dbReference type="Proteomes" id="UP000027581"/>
    </source>
</evidence>
<feature type="compositionally biased region" description="Basic and acidic residues" evidence="2">
    <location>
        <begin position="7"/>
        <end position="25"/>
    </location>
</feature>
<reference evidence="3" key="2">
    <citation type="submission" date="2014-05" db="EMBL/GenBank/DDBJ databases">
        <title>The genome sequences of chimpanzee malaria parasites reveal the path to human adaptation.</title>
        <authorList>
            <person name="Otto T.D."/>
            <person name="Rayner J.C."/>
            <person name="Boehme U."/>
            <person name="Pain A."/>
            <person name="Spottiswoode N."/>
            <person name="Sanders M."/>
            <person name="Quail M."/>
            <person name="Ollomo B."/>
            <person name="Renaud F."/>
            <person name="Thomas A.W."/>
            <person name="Prugnolle F."/>
            <person name="Conway D.J."/>
            <person name="Newbold C."/>
            <person name="Berriman M."/>
        </authorList>
    </citation>
    <scope>NUCLEOTIDE SEQUENCE [LARGE SCALE GENOMIC DNA]</scope>
    <source>
        <strain evidence="3">CDC</strain>
    </source>
</reference>
<reference evidence="3" key="1">
    <citation type="submission" date="2014-01" db="EMBL/GenBank/DDBJ databases">
        <authorList>
            <person name="Aslett M."/>
        </authorList>
    </citation>
    <scope>NUCLEOTIDE SEQUENCE</scope>
    <source>
        <strain evidence="3">CDC</strain>
    </source>
</reference>
<keyword evidence="4" id="KW-1185">Reference proteome</keyword>
<sequence>MASTTLKDSKSGEKENEKKSSTNDIKYDITNDENYKKLKEDKKRLKKELLYKENEISNLKKILDDRDKETKTNYIPLNEARKITYKALRKGSAAQLFINLIESNNINYKLKKEALNNLITNAFGVMRHEKKDRYSEIFKYTDSHLKLFRQEQLILLAENERLTIQLKDLKKQLLDNKIEYMKKNERNLITCMKRNAKDNNRIFNKYNNIDSNYTIYNNNNNNNDDDDYVELDADIVEKNFNNFIKNIKIAQLKLLYYAFRKLSNNLCYNYDPLNNNTSMLYSLKQGIEKLNNIIKYKINKKISNIFYMLLFYNSNHFIYNRMKNKQYSRNNKKDHMIFSHHINEYSSNNNYPNLNKNNNQGISNYVFKPYYYDTLPSASYDNRNKKIYNKNEGYNYNNKYNNYNNIESSMYKFKKDCIIRDINYKDRFYFEPILYNNERDINNHMNKTNNRNHTNVHTNSYIDSAIQNKKENTQKHTYSSDFDFINDFNSYSKEKFIDMFITETNKT</sequence>
<organism evidence="3 4">
    <name type="scientific">Plasmodium reichenowi</name>
    <dbReference type="NCBI Taxonomy" id="5854"/>
    <lineage>
        <taxon>Eukaryota</taxon>
        <taxon>Sar</taxon>
        <taxon>Alveolata</taxon>
        <taxon>Apicomplexa</taxon>
        <taxon>Aconoidasida</taxon>
        <taxon>Haemosporida</taxon>
        <taxon>Plasmodiidae</taxon>
        <taxon>Plasmodium</taxon>
        <taxon>Plasmodium (Laverania)</taxon>
    </lineage>
</organism>
<protein>
    <submittedName>
        <fullName evidence="3">Uncharacterized protein</fullName>
    </submittedName>
</protein>
<evidence type="ECO:0000256" key="1">
    <source>
        <dbReference type="SAM" id="Coils"/>
    </source>
</evidence>
<proteinExistence type="predicted"/>
<evidence type="ECO:0000313" key="3">
    <source>
        <dbReference type="EMBL" id="CDO66960.1"/>
    </source>
</evidence>
<name>A0A060RZP0_PLARE</name>
<dbReference type="PhylomeDB" id="A0A060RZP0"/>
<keyword evidence="1" id="KW-0175">Coiled coil</keyword>
<dbReference type="EMBL" id="HG810775">
    <property type="protein sequence ID" value="CDO66960.1"/>
    <property type="molecule type" value="Genomic_DNA"/>
</dbReference>
<feature type="region of interest" description="Disordered" evidence="2">
    <location>
        <begin position="1"/>
        <end position="25"/>
    </location>
</feature>
<gene>
    <name evidence="3" type="ORF">PRCDC_1448900</name>
</gene>
<dbReference type="VEuPathDB" id="PlasmoDB:PRCDC_1448900"/>
<dbReference type="AlphaFoldDB" id="A0A060RZP0"/>
<accession>A0A060RZP0</accession>
<evidence type="ECO:0000256" key="2">
    <source>
        <dbReference type="SAM" id="MobiDB-lite"/>
    </source>
</evidence>
<feature type="coiled-coil region" evidence="1">
    <location>
        <begin position="35"/>
        <end position="62"/>
    </location>
</feature>
<feature type="coiled-coil region" evidence="1">
    <location>
        <begin position="152"/>
        <end position="179"/>
    </location>
</feature>